<evidence type="ECO:0000256" key="1">
    <source>
        <dbReference type="SAM" id="SignalP"/>
    </source>
</evidence>
<proteinExistence type="predicted"/>
<reference evidence="3" key="2">
    <citation type="submission" date="2022-12" db="EMBL/GenBank/DDBJ databases">
        <authorList>
            <person name="Webb A."/>
        </authorList>
    </citation>
    <scope>NUCLEOTIDE SEQUENCE</scope>
    <source>
        <strain evidence="3">Pf2</strain>
    </source>
</reference>
<dbReference type="EMBL" id="CAKLBC010001634">
    <property type="protein sequence ID" value="CAH0492998.1"/>
    <property type="molecule type" value="Genomic_DNA"/>
</dbReference>
<dbReference type="PROSITE" id="PS51257">
    <property type="entry name" value="PROKAR_LIPOPROTEIN"/>
    <property type="match status" value="1"/>
</dbReference>
<dbReference type="Proteomes" id="UP001157938">
    <property type="component" value="Unassembled WGS sequence"/>
</dbReference>
<keyword evidence="1" id="KW-0732">Signal</keyword>
<evidence type="ECO:0000313" key="5">
    <source>
        <dbReference type="Proteomes" id="UP001159659"/>
    </source>
</evidence>
<sequence length="159" mass="17362">MRFNIFVTLFVATFIVSCDSFISAETYSLDDRTFDSTEVHHLRGNDDIQEERGPPNVVEGIAEQVVSSTTKVFGTKTEMEVLAEEKEKLQKTALELLDRSGRKNNVTKHKVPYEKLALLLLGAAVAGTTGFAVHHLMSAAYDPKTAAPPTTKTTTTGSA</sequence>
<reference evidence="2 4" key="1">
    <citation type="submission" date="2021-11" db="EMBL/GenBank/DDBJ databases">
        <authorList>
            <person name="Islam A."/>
            <person name="Islam S."/>
            <person name="Flora M.S."/>
            <person name="Rahman M."/>
            <person name="Ziaur R.M."/>
            <person name="Epstein J.H."/>
            <person name="Hassan M."/>
            <person name="Klassen M."/>
            <person name="Woodard K."/>
            <person name="Webb A."/>
            <person name="Webby R.J."/>
            <person name="El Zowalaty M.E."/>
        </authorList>
    </citation>
    <scope>NUCLEOTIDE SEQUENCE [LARGE SCALE GENOMIC DNA]</scope>
    <source>
        <strain evidence="2">Pf1</strain>
    </source>
</reference>
<feature type="signal peptide" evidence="1">
    <location>
        <begin position="1"/>
        <end position="20"/>
    </location>
</feature>
<evidence type="ECO:0000313" key="4">
    <source>
        <dbReference type="Proteomes" id="UP001157938"/>
    </source>
</evidence>
<dbReference type="AlphaFoldDB" id="A0AAV0UDT1"/>
<feature type="chain" id="PRO_5043550047" description="RxLR effector protein" evidence="1">
    <location>
        <begin position="21"/>
        <end position="159"/>
    </location>
</feature>
<dbReference type="Proteomes" id="UP001159659">
    <property type="component" value="Unassembled WGS sequence"/>
</dbReference>
<accession>A0AAV0UDT1</accession>
<keyword evidence="4" id="KW-1185">Reference proteome</keyword>
<dbReference type="EMBL" id="CANTFK010000921">
    <property type="protein sequence ID" value="CAI5733356.1"/>
    <property type="molecule type" value="Genomic_DNA"/>
</dbReference>
<evidence type="ECO:0000313" key="3">
    <source>
        <dbReference type="EMBL" id="CAI5733356.1"/>
    </source>
</evidence>
<evidence type="ECO:0008006" key="6">
    <source>
        <dbReference type="Google" id="ProtNLM"/>
    </source>
</evidence>
<comment type="caution">
    <text evidence="3">The sequence shown here is derived from an EMBL/GenBank/DDBJ whole genome shotgun (WGS) entry which is preliminary data.</text>
</comment>
<evidence type="ECO:0000313" key="2">
    <source>
        <dbReference type="EMBL" id="CAH0492998.1"/>
    </source>
</evidence>
<name>A0AAV0UDT1_9STRA</name>
<gene>
    <name evidence="2" type="ORF">PFR001_LOCUS8167</name>
    <name evidence="3" type="ORF">PFR002_LOCUS7162</name>
</gene>
<organism evidence="3 5">
    <name type="scientific">Peronospora farinosa</name>
    <dbReference type="NCBI Taxonomy" id="134698"/>
    <lineage>
        <taxon>Eukaryota</taxon>
        <taxon>Sar</taxon>
        <taxon>Stramenopiles</taxon>
        <taxon>Oomycota</taxon>
        <taxon>Peronosporomycetes</taxon>
        <taxon>Peronosporales</taxon>
        <taxon>Peronosporaceae</taxon>
        <taxon>Peronospora</taxon>
    </lineage>
</organism>
<protein>
    <recommendedName>
        <fullName evidence="6">RxLR effector protein</fullName>
    </recommendedName>
</protein>